<dbReference type="AlphaFoldDB" id="A0A2H0B5F6"/>
<gene>
    <name evidence="4" type="ORF">COX08_03835</name>
</gene>
<evidence type="ECO:0000256" key="2">
    <source>
        <dbReference type="ARBA" id="ARBA00022917"/>
    </source>
</evidence>
<dbReference type="Pfam" id="PF01765">
    <property type="entry name" value="RRF"/>
    <property type="match status" value="1"/>
</dbReference>
<dbReference type="EMBL" id="PCSR01000090">
    <property type="protein sequence ID" value="PIP52913.1"/>
    <property type="molecule type" value="Genomic_DNA"/>
</dbReference>
<dbReference type="PANTHER" id="PTHR20982:SF3">
    <property type="entry name" value="MITOCHONDRIAL RIBOSOME RECYCLING FACTOR PSEUDO 1"/>
    <property type="match status" value="1"/>
</dbReference>
<reference evidence="4 5" key="1">
    <citation type="submission" date="2017-09" db="EMBL/GenBank/DDBJ databases">
        <title>Depth-based differentiation of microbial function through sediment-hosted aquifers and enrichment of novel symbionts in the deep terrestrial subsurface.</title>
        <authorList>
            <person name="Probst A.J."/>
            <person name="Ladd B."/>
            <person name="Jarett J.K."/>
            <person name="Geller-Mcgrath D.E."/>
            <person name="Sieber C.M."/>
            <person name="Emerson J.B."/>
            <person name="Anantharaman K."/>
            <person name="Thomas B.C."/>
            <person name="Malmstrom R."/>
            <person name="Stieglmeier M."/>
            <person name="Klingl A."/>
            <person name="Woyke T."/>
            <person name="Ryan C.M."/>
            <person name="Banfield J.F."/>
        </authorList>
    </citation>
    <scope>NUCLEOTIDE SEQUENCE [LARGE SCALE GENOMIC DNA]</scope>
    <source>
        <strain evidence="4">CG23_combo_of_CG06-09_8_20_14_all_34_8</strain>
    </source>
</reference>
<dbReference type="GO" id="GO:0006412">
    <property type="term" value="P:translation"/>
    <property type="evidence" value="ECO:0007669"/>
    <property type="project" value="UniProtKB-KW"/>
</dbReference>
<organism evidence="4 5">
    <name type="scientific">Candidatus Beckwithbacteria bacterium CG23_combo_of_CG06-09_8_20_14_all_34_8</name>
    <dbReference type="NCBI Taxonomy" id="1974497"/>
    <lineage>
        <taxon>Bacteria</taxon>
        <taxon>Candidatus Beckwithiibacteriota</taxon>
    </lineage>
</organism>
<comment type="similarity">
    <text evidence="1">Belongs to the RRF family.</text>
</comment>
<dbReference type="SUPFAM" id="SSF55194">
    <property type="entry name" value="Ribosome recycling factor, RRF"/>
    <property type="match status" value="1"/>
</dbReference>
<keyword evidence="2" id="KW-0648">Protein biosynthesis</keyword>
<dbReference type="Proteomes" id="UP000229459">
    <property type="component" value="Unassembled WGS sequence"/>
</dbReference>
<name>A0A2H0B5F6_9BACT</name>
<proteinExistence type="inferred from homology"/>
<protein>
    <submittedName>
        <fullName evidence="4">Ribosome recycling factor</fullName>
    </submittedName>
</protein>
<accession>A0A2H0B5F6</accession>
<sequence length="185" mass="21660">MSCQKVIEKIKPEFQKAQEYFKEQLLQIKAGRIGISLIEDIKVSCFGQKLLLKQIGIASNYSAKEILVQLWDKSYVESVIQAIERKKLGFGVRIENSSIFLSFPLLTEDTKRDLIKILNEKKENIFQTIRHIRDKAWGEIQDACRKGEIREDDKFRGKDKLEDLIKEHHEKIEKAVEIKRKEIES</sequence>
<dbReference type="PANTHER" id="PTHR20982">
    <property type="entry name" value="RIBOSOME RECYCLING FACTOR"/>
    <property type="match status" value="1"/>
</dbReference>
<evidence type="ECO:0000313" key="4">
    <source>
        <dbReference type="EMBL" id="PIP52913.1"/>
    </source>
</evidence>
<dbReference type="InterPro" id="IPR036191">
    <property type="entry name" value="RRF_sf"/>
</dbReference>
<dbReference type="InterPro" id="IPR023584">
    <property type="entry name" value="Ribosome_recyc_fac_dom"/>
</dbReference>
<evidence type="ECO:0000256" key="1">
    <source>
        <dbReference type="ARBA" id="ARBA00005912"/>
    </source>
</evidence>
<dbReference type="Gene3D" id="1.10.132.20">
    <property type="entry name" value="Ribosome-recycling factor"/>
    <property type="match status" value="1"/>
</dbReference>
<evidence type="ECO:0000313" key="5">
    <source>
        <dbReference type="Proteomes" id="UP000229459"/>
    </source>
</evidence>
<feature type="domain" description="Ribosome recycling factor" evidence="3">
    <location>
        <begin position="21"/>
        <end position="183"/>
    </location>
</feature>
<comment type="caution">
    <text evidence="4">The sequence shown here is derived from an EMBL/GenBank/DDBJ whole genome shotgun (WGS) entry which is preliminary data.</text>
</comment>
<dbReference type="GO" id="GO:0043023">
    <property type="term" value="F:ribosomal large subunit binding"/>
    <property type="evidence" value="ECO:0007669"/>
    <property type="project" value="TreeGrafter"/>
</dbReference>
<dbReference type="InterPro" id="IPR002661">
    <property type="entry name" value="Ribosome_recyc_fac"/>
</dbReference>
<dbReference type="Gene3D" id="3.30.1360.40">
    <property type="match status" value="1"/>
</dbReference>
<evidence type="ECO:0000259" key="3">
    <source>
        <dbReference type="Pfam" id="PF01765"/>
    </source>
</evidence>